<evidence type="ECO:0000259" key="4">
    <source>
        <dbReference type="PROSITE" id="PS51332"/>
    </source>
</evidence>
<dbReference type="Gene3D" id="1.10.1240.10">
    <property type="entry name" value="Methionine synthase domain"/>
    <property type="match status" value="1"/>
</dbReference>
<dbReference type="Gene3D" id="3.40.50.280">
    <property type="entry name" value="Cobalamin-binding domain"/>
    <property type="match status" value="1"/>
</dbReference>
<evidence type="ECO:0000259" key="5">
    <source>
        <dbReference type="PROSITE" id="PS51337"/>
    </source>
</evidence>
<evidence type="ECO:0000313" key="6">
    <source>
        <dbReference type="EMBL" id="OFV71050.1"/>
    </source>
</evidence>
<dbReference type="SMART" id="SM01018">
    <property type="entry name" value="B12-binding_2"/>
    <property type="match status" value="1"/>
</dbReference>
<evidence type="ECO:0000256" key="3">
    <source>
        <dbReference type="ARBA" id="ARBA00023285"/>
    </source>
</evidence>
<dbReference type="InterPro" id="IPR036594">
    <property type="entry name" value="Meth_synthase_dom"/>
</dbReference>
<dbReference type="InterPro" id="IPR036724">
    <property type="entry name" value="Cobalamin-bd_sf"/>
</dbReference>
<dbReference type="OrthoDB" id="9783599at2"/>
<dbReference type="EC" id="2.1.1.13" evidence="6"/>
<dbReference type="PROSITE" id="PS51337">
    <property type="entry name" value="B12_BINDING_NTER"/>
    <property type="match status" value="1"/>
</dbReference>
<dbReference type="GO" id="GO:0005829">
    <property type="term" value="C:cytosol"/>
    <property type="evidence" value="ECO:0007669"/>
    <property type="project" value="TreeGrafter"/>
</dbReference>
<dbReference type="InterPro" id="IPR003759">
    <property type="entry name" value="Cbl-bd_cap"/>
</dbReference>
<name>A0A1F2PIA1_9FIRM</name>
<evidence type="ECO:0000256" key="1">
    <source>
        <dbReference type="ARBA" id="ARBA00010854"/>
    </source>
</evidence>
<comment type="similarity">
    <text evidence="1">Belongs to the methylamine corrinoid protein family.</text>
</comment>
<dbReference type="InterPro" id="IPR050554">
    <property type="entry name" value="Met_Synthase/Corrinoid"/>
</dbReference>
<dbReference type="GO" id="GO:0031419">
    <property type="term" value="F:cobalamin binding"/>
    <property type="evidence" value="ECO:0007669"/>
    <property type="project" value="InterPro"/>
</dbReference>
<keyword evidence="6" id="KW-0489">Methyltransferase</keyword>
<comment type="caution">
    <text evidence="6">The sequence shown here is derived from an EMBL/GenBank/DDBJ whole genome shotgun (WGS) entry which is preliminary data.</text>
</comment>
<dbReference type="GO" id="GO:0050667">
    <property type="term" value="P:homocysteine metabolic process"/>
    <property type="evidence" value="ECO:0007669"/>
    <property type="project" value="TreeGrafter"/>
</dbReference>
<reference evidence="6 7" key="1">
    <citation type="submission" date="2015-09" db="EMBL/GenBank/DDBJ databases">
        <title>Genome sequence of Acetobacterium wieringae DSM 1911.</title>
        <authorList>
            <person name="Poehlein A."/>
            <person name="Bengelsdorf F.R."/>
            <person name="Schiel-Bengelsdorf B."/>
            <person name="Duerre P."/>
            <person name="Daniel R."/>
        </authorList>
    </citation>
    <scope>NUCLEOTIDE SEQUENCE [LARGE SCALE GENOMIC DNA]</scope>
    <source>
        <strain evidence="6 7">DSM 1911</strain>
    </source>
</reference>
<dbReference type="FunFam" id="3.40.50.280:FF:000003">
    <property type="entry name" value="Dimethylamine methyltransferase corrinoid protein"/>
    <property type="match status" value="1"/>
</dbReference>
<keyword evidence="3" id="KW-0170">Cobalt</keyword>
<dbReference type="PANTHER" id="PTHR45833">
    <property type="entry name" value="METHIONINE SYNTHASE"/>
    <property type="match status" value="1"/>
</dbReference>
<dbReference type="CDD" id="cd02070">
    <property type="entry name" value="corrinoid_protein_B12-BD"/>
    <property type="match status" value="1"/>
</dbReference>
<dbReference type="EMBL" id="LKEU01000027">
    <property type="protein sequence ID" value="OFV71050.1"/>
    <property type="molecule type" value="Genomic_DNA"/>
</dbReference>
<dbReference type="AlphaFoldDB" id="A0A1F2PIA1"/>
<dbReference type="PANTHER" id="PTHR45833:SF1">
    <property type="entry name" value="METHIONINE SYNTHASE"/>
    <property type="match status" value="1"/>
</dbReference>
<dbReference type="PROSITE" id="PS51332">
    <property type="entry name" value="B12_BINDING"/>
    <property type="match status" value="1"/>
</dbReference>
<accession>A0A1F2PIA1</accession>
<dbReference type="Pfam" id="PF02310">
    <property type="entry name" value="B12-binding"/>
    <property type="match status" value="1"/>
</dbReference>
<keyword evidence="6" id="KW-0808">Transferase</keyword>
<dbReference type="Pfam" id="PF02607">
    <property type="entry name" value="B12-binding_2"/>
    <property type="match status" value="1"/>
</dbReference>
<dbReference type="GO" id="GO:0008705">
    <property type="term" value="F:methionine synthase activity"/>
    <property type="evidence" value="ECO:0007669"/>
    <property type="project" value="UniProtKB-EC"/>
</dbReference>
<organism evidence="6 7">
    <name type="scientific">Acetobacterium wieringae</name>
    <dbReference type="NCBI Taxonomy" id="52694"/>
    <lineage>
        <taxon>Bacteria</taxon>
        <taxon>Bacillati</taxon>
        <taxon>Bacillota</taxon>
        <taxon>Clostridia</taxon>
        <taxon>Eubacteriales</taxon>
        <taxon>Eubacteriaceae</taxon>
        <taxon>Acetobacterium</taxon>
    </lineage>
</organism>
<feature type="domain" description="B12-binding N-terminal" evidence="5">
    <location>
        <begin position="1"/>
        <end position="88"/>
    </location>
</feature>
<feature type="domain" description="B12-binding" evidence="4">
    <location>
        <begin position="88"/>
        <end position="212"/>
    </location>
</feature>
<evidence type="ECO:0000313" key="7">
    <source>
        <dbReference type="Proteomes" id="UP000176244"/>
    </source>
</evidence>
<dbReference type="SUPFAM" id="SSF47644">
    <property type="entry name" value="Methionine synthase domain"/>
    <property type="match status" value="1"/>
</dbReference>
<dbReference type="SUPFAM" id="SSF52242">
    <property type="entry name" value="Cobalamin (vitamin B12)-binding domain"/>
    <property type="match status" value="1"/>
</dbReference>
<sequence>MSKITELAVVVEEGRIDDVVAAVEAALEEGNAPMDILNAGLIDPINVLGEKFRLGEVYVPELLISSKAMKMGVDRIKPLLAAGDVKVLGKAVFCTVEGDMHDIGKNLVVLLLESAGFEVIDLGMDVEPDDIVEAIQENDDVQILGMSAMLTTTMYAMKETIEALEEAGLRDRVKVLIGGAPVNQIFADQIGADGYTTNAPSAVELCKKLVVA</sequence>
<protein>
    <submittedName>
        <fullName evidence="6">Methionine synthase</fullName>
        <ecNumber evidence="6">2.1.1.13</ecNumber>
    </submittedName>
</protein>
<evidence type="ECO:0000256" key="2">
    <source>
        <dbReference type="ARBA" id="ARBA00022723"/>
    </source>
</evidence>
<keyword evidence="2" id="KW-0479">Metal-binding</keyword>
<dbReference type="GO" id="GO:0046653">
    <property type="term" value="P:tetrahydrofolate metabolic process"/>
    <property type="evidence" value="ECO:0007669"/>
    <property type="project" value="TreeGrafter"/>
</dbReference>
<dbReference type="InterPro" id="IPR006158">
    <property type="entry name" value="Cobalamin-bd"/>
</dbReference>
<dbReference type="STRING" id="52694.ACWI_16360"/>
<dbReference type="GO" id="GO:0046872">
    <property type="term" value="F:metal ion binding"/>
    <property type="evidence" value="ECO:0007669"/>
    <property type="project" value="UniProtKB-KW"/>
</dbReference>
<proteinExistence type="inferred from homology"/>
<gene>
    <name evidence="6" type="primary">metH_15</name>
    <name evidence="6" type="ORF">ACWI_16360</name>
</gene>
<dbReference type="GO" id="GO:0032259">
    <property type="term" value="P:methylation"/>
    <property type="evidence" value="ECO:0007669"/>
    <property type="project" value="UniProtKB-KW"/>
</dbReference>
<dbReference type="RefSeq" id="WP_070370939.1">
    <property type="nucleotide sequence ID" value="NZ_JAIPPU010000001.1"/>
</dbReference>
<dbReference type="Proteomes" id="UP000176244">
    <property type="component" value="Unassembled WGS sequence"/>
</dbReference>